<sequence length="228" mass="24804">MHDNFDVVERLCIRVPKVYDWVQRAVRGTRTFEGVDAISALNFEFSNSLGSSDDNPFDYLEVDGGVDTAILVDPTAFSVAEVPSATGTRPTVTTVLPNGEVILLQRVRVRVEGTYRVELRDSLGTVGISQPVSYSTIKTFFLCAPEGTEVEGTVTSMEDNSESNLADASPTIDLDVTFCLNVYSVMDVNIEVEGSYVGPRPELISDICSLNTMPPTCPTIFPGMDPDC</sequence>
<dbReference type="RefSeq" id="WP_205185656.1">
    <property type="nucleotide sequence ID" value="NZ_JAFBFC010000002.1"/>
</dbReference>
<evidence type="ECO:0000313" key="1">
    <source>
        <dbReference type="EMBL" id="MBM7702536.1"/>
    </source>
</evidence>
<keyword evidence="2" id="KW-1185">Reference proteome</keyword>
<reference evidence="1 2" key="1">
    <citation type="submission" date="2021-01" db="EMBL/GenBank/DDBJ databases">
        <title>Genomic Encyclopedia of Type Strains, Phase IV (KMG-IV): sequencing the most valuable type-strain genomes for metagenomic binning, comparative biology and taxonomic classification.</title>
        <authorList>
            <person name="Goeker M."/>
        </authorList>
    </citation>
    <scope>NUCLEOTIDE SEQUENCE [LARGE SCALE GENOMIC DNA]</scope>
    <source>
        <strain evidence="1 2">DSM 104297</strain>
    </source>
</reference>
<proteinExistence type="predicted"/>
<evidence type="ECO:0000313" key="2">
    <source>
        <dbReference type="Proteomes" id="UP000809829"/>
    </source>
</evidence>
<comment type="caution">
    <text evidence="1">The sequence shown here is derived from an EMBL/GenBank/DDBJ whole genome shotgun (WGS) entry which is preliminary data.</text>
</comment>
<gene>
    <name evidence="1" type="ORF">JOC83_001370</name>
</gene>
<name>A0ABS2QSU2_9BACI</name>
<organism evidence="1 2">
    <name type="scientific">Priestia iocasae</name>
    <dbReference type="NCBI Taxonomy" id="2291674"/>
    <lineage>
        <taxon>Bacteria</taxon>
        <taxon>Bacillati</taxon>
        <taxon>Bacillota</taxon>
        <taxon>Bacilli</taxon>
        <taxon>Bacillales</taxon>
        <taxon>Bacillaceae</taxon>
        <taxon>Priestia</taxon>
    </lineage>
</organism>
<accession>A0ABS2QSU2</accession>
<dbReference type="Proteomes" id="UP000809829">
    <property type="component" value="Unassembled WGS sequence"/>
</dbReference>
<protein>
    <submittedName>
        <fullName evidence="1">Uncharacterized protein</fullName>
    </submittedName>
</protein>
<dbReference type="EMBL" id="JAFBFC010000002">
    <property type="protein sequence ID" value="MBM7702536.1"/>
    <property type="molecule type" value="Genomic_DNA"/>
</dbReference>